<reference evidence="12" key="1">
    <citation type="journal article" date="2019" name="Int. J. Syst. Evol. Microbiol.">
        <title>The Global Catalogue of Microorganisms (GCM) 10K type strain sequencing project: providing services to taxonomists for standard genome sequencing and annotation.</title>
        <authorList>
            <consortium name="The Broad Institute Genomics Platform"/>
            <consortium name="The Broad Institute Genome Sequencing Center for Infectious Disease"/>
            <person name="Wu L."/>
            <person name="Ma J."/>
        </authorList>
    </citation>
    <scope>NUCLEOTIDE SEQUENCE [LARGE SCALE GENOMIC DNA]</scope>
    <source>
        <strain evidence="12">CCM 7950</strain>
    </source>
</reference>
<dbReference type="SUPFAM" id="SSF50494">
    <property type="entry name" value="Trypsin-like serine proteases"/>
    <property type="match status" value="1"/>
</dbReference>
<evidence type="ECO:0000313" key="12">
    <source>
        <dbReference type="Proteomes" id="UP001597420"/>
    </source>
</evidence>
<dbReference type="EMBL" id="JBHUFP010000025">
    <property type="protein sequence ID" value="MFD1806871.1"/>
    <property type="molecule type" value="Genomic_DNA"/>
</dbReference>
<keyword evidence="7" id="KW-0732">Signal</keyword>
<dbReference type="InterPro" id="IPR009003">
    <property type="entry name" value="Peptidase_S1_PA"/>
</dbReference>
<comment type="caution">
    <text evidence="11">The sequence shown here is derived from an EMBL/GenBank/DDBJ whole genome shotgun (WGS) entry which is preliminary data.</text>
</comment>
<evidence type="ECO:0000256" key="4">
    <source>
        <dbReference type="ARBA" id="ARBA00022452"/>
    </source>
</evidence>
<dbReference type="Pfam" id="PF03212">
    <property type="entry name" value="Pertactin"/>
    <property type="match status" value="1"/>
</dbReference>
<dbReference type="PRINTS" id="PR00921">
    <property type="entry name" value="IGASERPTASE"/>
</dbReference>
<evidence type="ECO:0000256" key="3">
    <source>
        <dbReference type="ARBA" id="ARBA00004613"/>
    </source>
</evidence>
<dbReference type="Gene3D" id="2.160.20.20">
    <property type="match status" value="2"/>
</dbReference>
<keyword evidence="9" id="KW-0998">Cell outer membrane</keyword>
<dbReference type="InterPro" id="IPR000710">
    <property type="entry name" value="Peptidase_S6"/>
</dbReference>
<evidence type="ECO:0000256" key="7">
    <source>
        <dbReference type="ARBA" id="ARBA00022729"/>
    </source>
</evidence>
<evidence type="ECO:0000313" key="11">
    <source>
        <dbReference type="EMBL" id="MFD1806871.1"/>
    </source>
</evidence>
<evidence type="ECO:0000256" key="5">
    <source>
        <dbReference type="ARBA" id="ARBA00022525"/>
    </source>
</evidence>
<evidence type="ECO:0000256" key="6">
    <source>
        <dbReference type="ARBA" id="ARBA00022692"/>
    </source>
</evidence>
<protein>
    <submittedName>
        <fullName evidence="11">S6 family peptidase</fullName>
    </submittedName>
</protein>
<evidence type="ECO:0000256" key="9">
    <source>
        <dbReference type="ARBA" id="ARBA00023237"/>
    </source>
</evidence>
<gene>
    <name evidence="11" type="ORF">ACFSAV_10930</name>
</gene>
<dbReference type="Pfam" id="PF24078">
    <property type="entry name" value="Beta-sol_PIC_HAP1_IgA0_2nd"/>
    <property type="match status" value="1"/>
</dbReference>
<dbReference type="InterPro" id="IPR004899">
    <property type="entry name" value="Pertactin_central"/>
</dbReference>
<keyword evidence="4" id="KW-1134">Transmembrane beta strand</keyword>
<proteinExistence type="predicted"/>
<evidence type="ECO:0000256" key="2">
    <source>
        <dbReference type="ARBA" id="ARBA00004442"/>
    </source>
</evidence>
<dbReference type="SUPFAM" id="SSF103515">
    <property type="entry name" value="Autotransporter"/>
    <property type="match status" value="1"/>
</dbReference>
<dbReference type="Pfam" id="PF02395">
    <property type="entry name" value="Peptidase_S6"/>
    <property type="match status" value="1"/>
</dbReference>
<dbReference type="InterPro" id="IPR057393">
    <property type="entry name" value="PIC_HAP1_IgA0_b-sol2"/>
</dbReference>
<dbReference type="InterPro" id="IPR030396">
    <property type="entry name" value="Peptidase_S6_dom"/>
</dbReference>
<dbReference type="RefSeq" id="WP_379099582.1">
    <property type="nucleotide sequence ID" value="NZ_JBHUFP010000025.1"/>
</dbReference>
<keyword evidence="6" id="KW-0812">Transmembrane</keyword>
<accession>A0ABW4NY78</accession>
<dbReference type="InterPro" id="IPR036709">
    <property type="entry name" value="Autotransporte_beta_dom_sf"/>
</dbReference>
<keyword evidence="8" id="KW-0472">Membrane</keyword>
<organism evidence="11 12">
    <name type="scientific">Pasteurella oralis</name>
    <dbReference type="NCBI Taxonomy" id="1071947"/>
    <lineage>
        <taxon>Bacteria</taxon>
        <taxon>Pseudomonadati</taxon>
        <taxon>Pseudomonadota</taxon>
        <taxon>Gammaproteobacteria</taxon>
        <taxon>Pasteurellales</taxon>
        <taxon>Pasteurellaceae</taxon>
        <taxon>Pasteurella</taxon>
    </lineage>
</organism>
<dbReference type="Proteomes" id="UP001597420">
    <property type="component" value="Unassembled WGS sequence"/>
</dbReference>
<comment type="subcellular location">
    <subcellularLocation>
        <location evidence="1">Cell envelope</location>
    </subcellularLocation>
    <subcellularLocation>
        <location evidence="2">Cell outer membrane</location>
    </subcellularLocation>
    <subcellularLocation>
        <location evidence="3">Secreted</location>
    </subcellularLocation>
</comment>
<dbReference type="Gene3D" id="2.40.10.120">
    <property type="match status" value="1"/>
</dbReference>
<keyword evidence="5" id="KW-0964">Secreted</keyword>
<name>A0ABW4NY78_9PAST</name>
<evidence type="ECO:0000256" key="1">
    <source>
        <dbReference type="ARBA" id="ARBA00004196"/>
    </source>
</evidence>
<evidence type="ECO:0000256" key="8">
    <source>
        <dbReference type="ARBA" id="ARBA00023136"/>
    </source>
</evidence>
<dbReference type="InterPro" id="IPR011050">
    <property type="entry name" value="Pectin_lyase_fold/virulence"/>
</dbReference>
<sequence length="1388" mass="155107">MNRIFKIIKNIYGQYIVVSEFAKQAGKSKSLKLILPLSLVSLTASASLVTDQIPYEDFRNFAENKGRFHIGATNIPVYDKQGQKVGTVLPDGIPMPDFSAGHSLSLNKYKQHQLGILTLAHPQYVSTAQHQYVAKYDMIHFINNPYGYRIVNLNNTEPDNTKFTGTSISKHDFSTPRLSKMVTEIVPSETITDNEWGLVTEAEAITVRTGSGTQWVWNSAENHLTQQADTYQYLTGGLYSSFNVMFYNNHFWQKYNVLSKAKDMLFTHIEPGDSGSPLYVFDKTKGIWKLAGVTSFGSHTNISDNLNTFEHETGYAIFKRSIFDASVAKNKGTELTLSNNQQVVWTRENGETEGHSQLKGNNSEQNFSIARQSSWKVVGADEGKDLYVDGGSKNALAEIDITNDIDQGAGGIFIGTKKTSHIRLHSSNGASWLGSGIWIGKGSEVEWQLRQGAKRDYENNVIFYKNSDEKIEFNGDRLSKLGKGTMKVSGEYTGNYINSGLSIGDGEVILDTIGTERSPFSYIELVSGRGLLTFGQSDNQTINQRYGDLSQYIYFGYRGGKLDLNGQTLSLNLSKSLNNDEGLNIVNHHSNQPARLELKAEKGEKHIINGLLGTRGYSALSELADSIVGEVELTEQKVKEKKNFDLVKQLLNKTSELERKIFITNNTSKDKKIYLLPHNGIPMWWGVEANSYWLEVYSKQFENRHNGQLDISYKGNNADKNNRNATNNSNTDSLLLLSGGLNLNGNFTIEKGKVIFSGQQASFADEYEKMSSVAKPVIKENEWVTRDFVMKKLELKSGAKAEIGRNVGIFSAEQIITNGNNDIKLGFKNSDSTVCYSGEAFWREKGCEVKTLEQSAYNSMPQSLIYIKEGIQSKGSNNNIRVGKAILYSGVNQDSSNNNLVNLTLSKDAIWQLPRATKANETHYLGDLTLEAGSKVLLNPENEFHTFNQLNIQKLSGNGYFRFNTDLASLIGNKVIIQEAQGEHMISVQDSGKEPSSINEQSFEFFKVSGNNTASFKLENGHIDAGAFRYKMSDLLSPRIKLAELKRIDKSFEEKQQAKRIRALTEEDKHAAESFIIETPLFKVKGLSHVIGKSFKKEISKYTNTAMSEFSAALHNLAEVNSSIHQHLVQENLTGKSFNVWSAVKTLNADYHSMYHRDYRKTGSQQQFGVDFSANHNLSFGTMLTHSQENNRFADVSSSRGRLTMFSAYAKHQLMDSLSIAMDLGMGQLSNQIVQDEQSVAVKHNVKQLGATLAKTFAWDAAEVKTLAGARYSMFGKTNYVQNQAVVHLDSTRLLSYFSGLNLGYRWQANPSLAIKPVLGWYYMLHHTNAKLTVNDHPFNLQLGNQQQLETGMNIGINNIRVELLAGVTKGEHLKQQRRFSAKLAISF</sequence>
<keyword evidence="12" id="KW-1185">Reference proteome</keyword>
<feature type="domain" description="Peptidase S6" evidence="10">
    <location>
        <begin position="47"/>
        <end position="325"/>
    </location>
</feature>
<dbReference type="PROSITE" id="PS51691">
    <property type="entry name" value="PEPTIDASE_S6"/>
    <property type="match status" value="1"/>
</dbReference>
<dbReference type="InterPro" id="IPR012332">
    <property type="entry name" value="Autotransporter_pectin_lyase_C"/>
</dbReference>
<dbReference type="SUPFAM" id="SSF51126">
    <property type="entry name" value="Pectin lyase-like"/>
    <property type="match status" value="1"/>
</dbReference>
<evidence type="ECO:0000259" key="10">
    <source>
        <dbReference type="PROSITE" id="PS51691"/>
    </source>
</evidence>